<dbReference type="Proteomes" id="UP001189429">
    <property type="component" value="Unassembled WGS sequence"/>
</dbReference>
<accession>A0ABN9SF00</accession>
<keyword evidence="3" id="KW-1185">Reference proteome</keyword>
<sequence>MSPVYPEPQISHGTASENAVTEGAEGKKNENAATDPGAMDDSARNKEKDEIFATDPGATDDGDMNRDLVAGAEAATHIAGGVEVRGADVRGKDTGFAAAETDNYYLEVLNLVRIFAAVPGSTPATVIESITEQARFLSRHGAAFGDRERVEQGLGLARAARLLQERVVAAADARS</sequence>
<feature type="region of interest" description="Disordered" evidence="1">
    <location>
        <begin position="1"/>
        <end position="63"/>
    </location>
</feature>
<organism evidence="2 3">
    <name type="scientific">Prorocentrum cordatum</name>
    <dbReference type="NCBI Taxonomy" id="2364126"/>
    <lineage>
        <taxon>Eukaryota</taxon>
        <taxon>Sar</taxon>
        <taxon>Alveolata</taxon>
        <taxon>Dinophyceae</taxon>
        <taxon>Prorocentrales</taxon>
        <taxon>Prorocentraceae</taxon>
        <taxon>Prorocentrum</taxon>
    </lineage>
</organism>
<comment type="caution">
    <text evidence="2">The sequence shown here is derived from an EMBL/GenBank/DDBJ whole genome shotgun (WGS) entry which is preliminary data.</text>
</comment>
<protein>
    <submittedName>
        <fullName evidence="2">Uncharacterized protein</fullName>
    </submittedName>
</protein>
<feature type="compositionally biased region" description="Basic and acidic residues" evidence="1">
    <location>
        <begin position="41"/>
        <end position="51"/>
    </location>
</feature>
<name>A0ABN9SF00_9DINO</name>
<reference evidence="2" key="1">
    <citation type="submission" date="2023-10" db="EMBL/GenBank/DDBJ databases">
        <authorList>
            <person name="Chen Y."/>
            <person name="Shah S."/>
            <person name="Dougan E. K."/>
            <person name="Thang M."/>
            <person name="Chan C."/>
        </authorList>
    </citation>
    <scope>NUCLEOTIDE SEQUENCE [LARGE SCALE GENOMIC DNA]</scope>
</reference>
<evidence type="ECO:0000313" key="2">
    <source>
        <dbReference type="EMBL" id="CAK0830629.1"/>
    </source>
</evidence>
<evidence type="ECO:0000256" key="1">
    <source>
        <dbReference type="SAM" id="MobiDB-lite"/>
    </source>
</evidence>
<evidence type="ECO:0000313" key="3">
    <source>
        <dbReference type="Proteomes" id="UP001189429"/>
    </source>
</evidence>
<gene>
    <name evidence="2" type="ORF">PCOR1329_LOCUS29212</name>
</gene>
<dbReference type="EMBL" id="CAUYUJ010010968">
    <property type="protein sequence ID" value="CAK0830629.1"/>
    <property type="molecule type" value="Genomic_DNA"/>
</dbReference>
<proteinExistence type="predicted"/>